<dbReference type="InterPro" id="IPR001761">
    <property type="entry name" value="Peripla_BP/Lac1_sug-bd_dom"/>
</dbReference>
<sequence length="356" mass="39943">MAGRLKMNQIAAATGYSISTVSRVLNGKSYTSDHAREAIVKCARQLGVLDELTTGRLYVKSIAVFAPQRTFNARGDVFYLEVTKGIAEATAAQNVYLSYYGLEEQRPDLKLFLEKAGDKEIDAIIIIGTDDTTIFKLAATLNKPCVLINSVDREMALDCVSPDHRAIGFSAARYLFERGYRQILSVTCLRRETLQMRLEGIKEAYRYFHQTFDPQRDLAITETFSPQEAESVISTWLDTHPRESWPEAILCGSVEMAGGVMRALEKHDLRMPEQVSLMLTDFAWHLEKRMGRPLTGIAVPCRELGIEAVHLLQNRLNRPQAAVFNLLLQGKVAEYDTVLSATRYAARAEQVMPSDD</sequence>
<dbReference type="InterPro" id="IPR000843">
    <property type="entry name" value="HTH_LacI"/>
</dbReference>
<proteinExistence type="predicted"/>
<evidence type="ECO:0000313" key="9">
    <source>
        <dbReference type="Proteomes" id="UP000247005"/>
    </source>
</evidence>
<dbReference type="Proteomes" id="UP000237073">
    <property type="component" value="Unassembled WGS sequence"/>
</dbReference>
<evidence type="ECO:0000256" key="2">
    <source>
        <dbReference type="ARBA" id="ARBA00023015"/>
    </source>
</evidence>
<keyword evidence="3" id="KW-0238">DNA-binding</keyword>
<dbReference type="Gene3D" id="1.10.260.40">
    <property type="entry name" value="lambda repressor-like DNA-binding domains"/>
    <property type="match status" value="1"/>
</dbReference>
<gene>
    <name evidence="7" type="ORF">CHU32_24210</name>
    <name evidence="6" type="ORF">CHU33_24660</name>
</gene>
<dbReference type="SMART" id="SM00354">
    <property type="entry name" value="HTH_LACI"/>
    <property type="match status" value="1"/>
</dbReference>
<dbReference type="CDD" id="cd01392">
    <property type="entry name" value="HTH_LacI"/>
    <property type="match status" value="1"/>
</dbReference>
<dbReference type="SUPFAM" id="SSF53822">
    <property type="entry name" value="Periplasmic binding protein-like I"/>
    <property type="match status" value="1"/>
</dbReference>
<name>A0A2P5GIN4_9ENTR</name>
<dbReference type="OrthoDB" id="6502744at2"/>
<keyword evidence="2" id="KW-0805">Transcription regulation</keyword>
<dbReference type="AlphaFoldDB" id="A0A2P5GIN4"/>
<evidence type="ECO:0000256" key="1">
    <source>
        <dbReference type="ARBA" id="ARBA00022491"/>
    </source>
</evidence>
<reference evidence="8 9" key="1">
    <citation type="submission" date="2018-01" db="EMBL/GenBank/DDBJ databases">
        <title>Superficieibacter electus gen. nov., sp. nov., an extended-spectrum beta-lactamase possessing member of the Enterobacteriaceae family, isolated from intensive care unit surfaces.</title>
        <authorList>
            <person name="Potter R.F."/>
            <person name="D'Souza A.W."/>
        </authorList>
    </citation>
    <scope>NUCLEOTIDE SEQUENCE [LARGE SCALE GENOMIC DNA]</scope>
    <source>
        <strain evidence="7 9">BP-1</strain>
        <strain evidence="6 8">BP-2</strain>
    </source>
</reference>
<dbReference type="Proteomes" id="UP000247005">
    <property type="component" value="Unassembled WGS sequence"/>
</dbReference>
<dbReference type="InterPro" id="IPR010982">
    <property type="entry name" value="Lambda_DNA-bd_dom_sf"/>
</dbReference>
<dbReference type="PANTHER" id="PTHR30146">
    <property type="entry name" value="LACI-RELATED TRANSCRIPTIONAL REPRESSOR"/>
    <property type="match status" value="1"/>
</dbReference>
<evidence type="ECO:0000256" key="4">
    <source>
        <dbReference type="ARBA" id="ARBA00023163"/>
    </source>
</evidence>
<feature type="domain" description="HTH lacI-type" evidence="5">
    <location>
        <begin position="5"/>
        <end position="47"/>
    </location>
</feature>
<dbReference type="Pfam" id="PF00356">
    <property type="entry name" value="LacI"/>
    <property type="match status" value="1"/>
</dbReference>
<dbReference type="CDD" id="cd06267">
    <property type="entry name" value="PBP1_LacI_sugar_binding-like"/>
    <property type="match status" value="1"/>
</dbReference>
<evidence type="ECO:0000259" key="5">
    <source>
        <dbReference type="PROSITE" id="PS50932"/>
    </source>
</evidence>
<keyword evidence="4" id="KW-0804">Transcription</keyword>
<organism evidence="7 9">
    <name type="scientific">Superficieibacter electus</name>
    <dbReference type="NCBI Taxonomy" id="2022662"/>
    <lineage>
        <taxon>Bacteria</taxon>
        <taxon>Pseudomonadati</taxon>
        <taxon>Pseudomonadota</taxon>
        <taxon>Gammaproteobacteria</taxon>
        <taxon>Enterobacterales</taxon>
        <taxon>Enterobacteriaceae</taxon>
        <taxon>Superficieibacter</taxon>
    </lineage>
</organism>
<keyword evidence="1" id="KW-0678">Repressor</keyword>
<dbReference type="InterPro" id="IPR028082">
    <property type="entry name" value="Peripla_BP_I"/>
</dbReference>
<accession>A0A2P5GIN4</accession>
<evidence type="ECO:0000313" key="6">
    <source>
        <dbReference type="EMBL" id="POP41077.1"/>
    </source>
</evidence>
<dbReference type="SUPFAM" id="SSF47413">
    <property type="entry name" value="lambda repressor-like DNA-binding domains"/>
    <property type="match status" value="1"/>
</dbReference>
<dbReference type="PANTHER" id="PTHR30146:SF151">
    <property type="entry name" value="HTH-TYPE TRANSCRIPTIONAL REPRESSOR CYTR"/>
    <property type="match status" value="1"/>
</dbReference>
<dbReference type="Gene3D" id="3.40.50.2300">
    <property type="match status" value="2"/>
</dbReference>
<dbReference type="GO" id="GO:0000976">
    <property type="term" value="F:transcription cis-regulatory region binding"/>
    <property type="evidence" value="ECO:0007669"/>
    <property type="project" value="TreeGrafter"/>
</dbReference>
<dbReference type="RefSeq" id="WP_103678568.1">
    <property type="nucleotide sequence ID" value="NZ_PQGD01000027.1"/>
</dbReference>
<evidence type="ECO:0000313" key="7">
    <source>
        <dbReference type="EMBL" id="POP42971.1"/>
    </source>
</evidence>
<dbReference type="Pfam" id="PF00532">
    <property type="entry name" value="Peripla_BP_1"/>
    <property type="match status" value="1"/>
</dbReference>
<comment type="caution">
    <text evidence="7">The sequence shown here is derived from an EMBL/GenBank/DDBJ whole genome shotgun (WGS) entry which is preliminary data.</text>
</comment>
<dbReference type="GO" id="GO:0003700">
    <property type="term" value="F:DNA-binding transcription factor activity"/>
    <property type="evidence" value="ECO:0007669"/>
    <property type="project" value="TreeGrafter"/>
</dbReference>
<evidence type="ECO:0000256" key="3">
    <source>
        <dbReference type="ARBA" id="ARBA00023125"/>
    </source>
</evidence>
<dbReference type="EMBL" id="PQGE01000031">
    <property type="protein sequence ID" value="POP41077.1"/>
    <property type="molecule type" value="Genomic_DNA"/>
</dbReference>
<dbReference type="EMBL" id="PQGD01000027">
    <property type="protein sequence ID" value="POP42971.1"/>
    <property type="molecule type" value="Genomic_DNA"/>
</dbReference>
<dbReference type="PROSITE" id="PS50932">
    <property type="entry name" value="HTH_LACI_2"/>
    <property type="match status" value="1"/>
</dbReference>
<keyword evidence="8" id="KW-1185">Reference proteome</keyword>
<evidence type="ECO:0000313" key="8">
    <source>
        <dbReference type="Proteomes" id="UP000237073"/>
    </source>
</evidence>
<protein>
    <submittedName>
        <fullName evidence="7">LacI family transcriptional regulator</fullName>
    </submittedName>
</protein>